<gene>
    <name evidence="8" type="ORF">QVD17_20481</name>
</gene>
<comment type="caution">
    <text evidence="8">The sequence shown here is derived from an EMBL/GenBank/DDBJ whole genome shotgun (WGS) entry which is preliminary data.</text>
</comment>
<keyword evidence="3" id="KW-0862">Zinc</keyword>
<feature type="transmembrane region" description="Helical" evidence="6">
    <location>
        <begin position="131"/>
        <end position="150"/>
    </location>
</feature>
<sequence length="152" mass="17602">MKSSSSSSSSVTKNPKIFKVDLEGNVYCNHDMVSIIRVAGRRSPRIGQKFHGCPLWPRMDYKFFMWKEDADKVLKEQANHTEIKQMPSTLENLKIEYLDLQNKMLVEENKMLKEMNKRLKEENVLLGKSKWGITHVLGFVTVVIAIWLVFGV</sequence>
<accession>A0AAD8KPR2</accession>
<keyword evidence="6" id="KW-0812">Transmembrane</keyword>
<evidence type="ECO:0000256" key="6">
    <source>
        <dbReference type="SAM" id="Phobius"/>
    </source>
</evidence>
<reference evidence="8" key="1">
    <citation type="journal article" date="2023" name="bioRxiv">
        <title>Improved chromosome-level genome assembly for marigold (Tagetes erecta).</title>
        <authorList>
            <person name="Jiang F."/>
            <person name="Yuan L."/>
            <person name="Wang S."/>
            <person name="Wang H."/>
            <person name="Xu D."/>
            <person name="Wang A."/>
            <person name="Fan W."/>
        </authorList>
    </citation>
    <scope>NUCLEOTIDE SEQUENCE</scope>
    <source>
        <strain evidence="8">WSJ</strain>
        <tissue evidence="8">Leaf</tissue>
    </source>
</reference>
<keyword evidence="1" id="KW-0479">Metal-binding</keyword>
<evidence type="ECO:0000313" key="8">
    <source>
        <dbReference type="EMBL" id="KAK1425136.1"/>
    </source>
</evidence>
<keyword evidence="6" id="KW-1133">Transmembrane helix</keyword>
<feature type="domain" description="GRF-type" evidence="7">
    <location>
        <begin position="28"/>
        <end position="70"/>
    </location>
</feature>
<dbReference type="GO" id="GO:0008270">
    <property type="term" value="F:zinc ion binding"/>
    <property type="evidence" value="ECO:0007669"/>
    <property type="project" value="UniProtKB-KW"/>
</dbReference>
<evidence type="ECO:0000256" key="5">
    <source>
        <dbReference type="SAM" id="Coils"/>
    </source>
</evidence>
<evidence type="ECO:0000256" key="3">
    <source>
        <dbReference type="ARBA" id="ARBA00022833"/>
    </source>
</evidence>
<name>A0AAD8KPR2_TARER</name>
<keyword evidence="2 4" id="KW-0863">Zinc-finger</keyword>
<dbReference type="Proteomes" id="UP001229421">
    <property type="component" value="Unassembled WGS sequence"/>
</dbReference>
<evidence type="ECO:0000256" key="1">
    <source>
        <dbReference type="ARBA" id="ARBA00022723"/>
    </source>
</evidence>
<keyword evidence="5" id="KW-0175">Coiled coil</keyword>
<dbReference type="PROSITE" id="PS51999">
    <property type="entry name" value="ZF_GRF"/>
    <property type="match status" value="1"/>
</dbReference>
<protein>
    <recommendedName>
        <fullName evidence="7">GRF-type domain-containing protein</fullName>
    </recommendedName>
</protein>
<dbReference type="EMBL" id="JAUHHV010000005">
    <property type="protein sequence ID" value="KAK1425136.1"/>
    <property type="molecule type" value="Genomic_DNA"/>
</dbReference>
<organism evidence="8 9">
    <name type="scientific">Tagetes erecta</name>
    <name type="common">African marigold</name>
    <dbReference type="NCBI Taxonomy" id="13708"/>
    <lineage>
        <taxon>Eukaryota</taxon>
        <taxon>Viridiplantae</taxon>
        <taxon>Streptophyta</taxon>
        <taxon>Embryophyta</taxon>
        <taxon>Tracheophyta</taxon>
        <taxon>Spermatophyta</taxon>
        <taxon>Magnoliopsida</taxon>
        <taxon>eudicotyledons</taxon>
        <taxon>Gunneridae</taxon>
        <taxon>Pentapetalae</taxon>
        <taxon>asterids</taxon>
        <taxon>campanulids</taxon>
        <taxon>Asterales</taxon>
        <taxon>Asteraceae</taxon>
        <taxon>Asteroideae</taxon>
        <taxon>Heliantheae alliance</taxon>
        <taxon>Tageteae</taxon>
        <taxon>Tagetes</taxon>
    </lineage>
</organism>
<dbReference type="AlphaFoldDB" id="A0AAD8KPR2"/>
<keyword evidence="9" id="KW-1185">Reference proteome</keyword>
<proteinExistence type="predicted"/>
<evidence type="ECO:0000256" key="4">
    <source>
        <dbReference type="PROSITE-ProRule" id="PRU01343"/>
    </source>
</evidence>
<evidence type="ECO:0000313" key="9">
    <source>
        <dbReference type="Proteomes" id="UP001229421"/>
    </source>
</evidence>
<feature type="coiled-coil region" evidence="5">
    <location>
        <begin position="90"/>
        <end position="125"/>
    </location>
</feature>
<evidence type="ECO:0000256" key="2">
    <source>
        <dbReference type="ARBA" id="ARBA00022771"/>
    </source>
</evidence>
<keyword evidence="6" id="KW-0472">Membrane</keyword>
<dbReference type="InterPro" id="IPR010666">
    <property type="entry name" value="Znf_GRF"/>
</dbReference>
<evidence type="ECO:0000259" key="7">
    <source>
        <dbReference type="PROSITE" id="PS51999"/>
    </source>
</evidence>